<evidence type="ECO:0000313" key="3">
    <source>
        <dbReference type="Proteomes" id="UP000426246"/>
    </source>
</evidence>
<dbReference type="OrthoDB" id="9813465at2"/>
<dbReference type="KEGG" id="ppsc:EHS13_09560"/>
<gene>
    <name evidence="2" type="ORF">EHS13_09560</name>
</gene>
<organism evidence="2 3">
    <name type="scientific">Paenibacillus psychroresistens</name>
    <dbReference type="NCBI Taxonomy" id="1778678"/>
    <lineage>
        <taxon>Bacteria</taxon>
        <taxon>Bacillati</taxon>
        <taxon>Bacillota</taxon>
        <taxon>Bacilli</taxon>
        <taxon>Bacillales</taxon>
        <taxon>Paenibacillaceae</taxon>
        <taxon>Paenibacillus</taxon>
    </lineage>
</organism>
<dbReference type="PIRSF" id="PIRSF014753">
    <property type="entry name" value="UCP014753"/>
    <property type="match status" value="1"/>
</dbReference>
<dbReference type="PANTHER" id="PTHR35339:SF3">
    <property type="entry name" value="DUF2264 DOMAIN-CONTAINING PROTEIN"/>
    <property type="match status" value="1"/>
</dbReference>
<proteinExistence type="predicted"/>
<dbReference type="Pfam" id="PF10022">
    <property type="entry name" value="DUF2264"/>
    <property type="match status" value="1"/>
</dbReference>
<evidence type="ECO:0000313" key="2">
    <source>
        <dbReference type="EMBL" id="QGQ95114.1"/>
    </source>
</evidence>
<dbReference type="RefSeq" id="WP_155700129.1">
    <property type="nucleotide sequence ID" value="NZ_CP034235.1"/>
</dbReference>
<protein>
    <submittedName>
        <fullName evidence="2">DUF2264 domain-containing protein</fullName>
    </submittedName>
</protein>
<name>A0A6B8RHB0_9BACL</name>
<feature type="domain" description="DUF2264" evidence="1">
    <location>
        <begin position="10"/>
        <end position="363"/>
    </location>
</feature>
<dbReference type="InterPro" id="IPR049349">
    <property type="entry name" value="DUF2264_N"/>
</dbReference>
<dbReference type="Proteomes" id="UP000426246">
    <property type="component" value="Chromosome"/>
</dbReference>
<evidence type="ECO:0000259" key="1">
    <source>
        <dbReference type="Pfam" id="PF10022"/>
    </source>
</evidence>
<sequence length="383" mass="43466">MIANQEGIVDRSYWIETLIRIVRPVLYALRDKKLKQLMSNQGETTDRSPYMHLEALGRTLCGIAPWLECIGCEEEEEVQRIAYAELARQAIDAGTDPDSPDFMNFKNGSQPLVDAAFLAHALLRAPNELMSKLEPHVRRNLIAALSSTRTIKPMFNNWLLFSAMVEAALYRLGEEFDSMRVDYAIRQHEQWYMGDGAYGDGASFHWDYYNSFVIQPMLVDVLNVFGDKDEAWGKIRKLVLSRAIRYADVQERLISPEGTFPPIGRSLVYRFGAFQHLAQMSLQQLLPNHLKPGQVRSGLSAVIRRMMQVSDNFDTNGWLTIGFCGFQPNIGEHYISTGSLYLCTTVFLPLGLPVSDPFWAEPFTAWTSLNAWSGNYFPIDCAL</sequence>
<reference evidence="3" key="1">
    <citation type="submission" date="2018-11" db="EMBL/GenBank/DDBJ databases">
        <title>Complete genome sequence of Paenibacillus sp. ML311-T8.</title>
        <authorList>
            <person name="Nam Y.-D."/>
            <person name="Kang J."/>
            <person name="Chung W.-H."/>
            <person name="Park Y.S."/>
        </authorList>
    </citation>
    <scope>NUCLEOTIDE SEQUENCE [LARGE SCALE GENOMIC DNA]</scope>
    <source>
        <strain evidence="3">ML311-T8</strain>
    </source>
</reference>
<keyword evidence="3" id="KW-1185">Reference proteome</keyword>
<accession>A0A6B8RHB0</accession>
<dbReference type="InterPro" id="IPR016624">
    <property type="entry name" value="UCP014753"/>
</dbReference>
<dbReference type="AlphaFoldDB" id="A0A6B8RHB0"/>
<dbReference type="PANTHER" id="PTHR35339">
    <property type="entry name" value="LINALOOL DEHYDRATASE_ISOMERASE DOMAIN-CONTAINING PROTEIN"/>
    <property type="match status" value="1"/>
</dbReference>
<dbReference type="EMBL" id="CP034235">
    <property type="protein sequence ID" value="QGQ95114.1"/>
    <property type="molecule type" value="Genomic_DNA"/>
</dbReference>